<comment type="caution">
    <text evidence="3">The sequence shown here is derived from an EMBL/GenBank/DDBJ whole genome shotgun (WGS) entry which is preliminary data.</text>
</comment>
<evidence type="ECO:0000256" key="2">
    <source>
        <dbReference type="SAM" id="Phobius"/>
    </source>
</evidence>
<dbReference type="Proteomes" id="UP000519897">
    <property type="component" value="Unassembled WGS sequence"/>
</dbReference>
<evidence type="ECO:0000313" key="4">
    <source>
        <dbReference type="Proteomes" id="UP000519897"/>
    </source>
</evidence>
<dbReference type="AlphaFoldDB" id="A0A7W6PPQ7"/>
<evidence type="ECO:0000313" key="3">
    <source>
        <dbReference type="EMBL" id="MBB4143335.1"/>
    </source>
</evidence>
<proteinExistence type="predicted"/>
<keyword evidence="2" id="KW-1133">Transmembrane helix</keyword>
<keyword evidence="4" id="KW-1185">Reference proteome</keyword>
<accession>A0A7W6PPQ7</accession>
<dbReference type="EMBL" id="JACIEC010000001">
    <property type="protein sequence ID" value="MBB4143335.1"/>
    <property type="molecule type" value="Genomic_DNA"/>
</dbReference>
<organism evidence="3 4">
    <name type="scientific">Rhizobium rhizoryzae</name>
    <dbReference type="NCBI Taxonomy" id="451876"/>
    <lineage>
        <taxon>Bacteria</taxon>
        <taxon>Pseudomonadati</taxon>
        <taxon>Pseudomonadota</taxon>
        <taxon>Alphaproteobacteria</taxon>
        <taxon>Hyphomicrobiales</taxon>
        <taxon>Rhizobiaceae</taxon>
        <taxon>Rhizobium/Agrobacterium group</taxon>
        <taxon>Rhizobium</taxon>
    </lineage>
</organism>
<reference evidence="3 4" key="1">
    <citation type="submission" date="2020-08" db="EMBL/GenBank/DDBJ databases">
        <title>Genomic Encyclopedia of Type Strains, Phase IV (KMG-IV): sequencing the most valuable type-strain genomes for metagenomic binning, comparative biology and taxonomic classification.</title>
        <authorList>
            <person name="Goeker M."/>
        </authorList>
    </citation>
    <scope>NUCLEOTIDE SEQUENCE [LARGE SCALE GENOMIC DNA]</scope>
    <source>
        <strain evidence="3 4">DSM 29514</strain>
    </source>
</reference>
<name>A0A7W6PPQ7_9HYPH</name>
<evidence type="ECO:0000256" key="1">
    <source>
        <dbReference type="SAM" id="MobiDB-lite"/>
    </source>
</evidence>
<keyword evidence="2" id="KW-0472">Membrane</keyword>
<feature type="region of interest" description="Disordered" evidence="1">
    <location>
        <begin position="1"/>
        <end position="20"/>
    </location>
</feature>
<sequence>MEIYPPGHVEPLPDEETPAQQRKRRLSNIGLFLLTIAALASEVVPFVLAIWLWQ</sequence>
<dbReference type="RefSeq" id="WP_165133013.1">
    <property type="nucleotide sequence ID" value="NZ_CP049250.1"/>
</dbReference>
<protein>
    <submittedName>
        <fullName evidence="3">Uncharacterized protein</fullName>
    </submittedName>
</protein>
<gene>
    <name evidence="3" type="ORF">GGQ72_001834</name>
</gene>
<keyword evidence="2" id="KW-0812">Transmembrane</keyword>
<feature type="transmembrane region" description="Helical" evidence="2">
    <location>
        <begin position="31"/>
        <end position="53"/>
    </location>
</feature>